<reference evidence="9" key="1">
    <citation type="submission" date="2018-01" db="EMBL/GenBank/DDBJ databases">
        <authorList>
            <person name="Kerou L M."/>
        </authorList>
    </citation>
    <scope>NUCLEOTIDE SEQUENCE [LARGE SCALE GENOMIC DNA]</scope>
    <source>
        <strain evidence="9">SCU2</strain>
    </source>
</reference>
<dbReference type="Proteomes" id="UP000236248">
    <property type="component" value="Chromosome NCAV"/>
</dbReference>
<evidence type="ECO:0000259" key="7">
    <source>
        <dbReference type="PROSITE" id="PS51918"/>
    </source>
</evidence>
<keyword evidence="4 6" id="KW-0408">Iron</keyword>
<dbReference type="InterPro" id="IPR007197">
    <property type="entry name" value="rSAM"/>
</dbReference>
<feature type="domain" description="Radical SAM core" evidence="7">
    <location>
        <begin position="72"/>
        <end position="287"/>
    </location>
</feature>
<keyword evidence="9" id="KW-1185">Reference proteome</keyword>
<keyword evidence="1" id="KW-0004">4Fe-4S</keyword>
<dbReference type="PIRSF" id="PIRSF004869">
    <property type="entry name" value="PflX_prd"/>
    <property type="match status" value="1"/>
</dbReference>
<dbReference type="SFLD" id="SFLDS00029">
    <property type="entry name" value="Radical_SAM"/>
    <property type="match status" value="1"/>
</dbReference>
<dbReference type="InterPro" id="IPR058240">
    <property type="entry name" value="rSAM_sf"/>
</dbReference>
<keyword evidence="3 6" id="KW-0479">Metal-binding</keyword>
<dbReference type="InterPro" id="IPR034457">
    <property type="entry name" value="Organic_radical-activating"/>
</dbReference>
<evidence type="ECO:0000256" key="1">
    <source>
        <dbReference type="ARBA" id="ARBA00022485"/>
    </source>
</evidence>
<keyword evidence="2 6" id="KW-0949">S-adenosyl-L-methionine</keyword>
<dbReference type="SFLD" id="SFLDG01101">
    <property type="entry name" value="Uncharacterised_Radical_SAM_Su"/>
    <property type="match status" value="1"/>
</dbReference>
<dbReference type="RefSeq" id="WP_103286575.1">
    <property type="nucleotide sequence ID" value="NZ_LT981265.1"/>
</dbReference>
<name>A0A2K5ATB2_9ARCH</name>
<comment type="cofactor">
    <cofactor evidence="6">
        <name>[4Fe-4S] cluster</name>
        <dbReference type="ChEBI" id="CHEBI:49883"/>
    </cofactor>
    <text evidence="6">Binds 1 [4Fe-4S] cluster. The cluster is coordinated with 3 cysteines and an exchangeable S-adenosyl-L-methionine.</text>
</comment>
<dbReference type="InterPro" id="IPR006638">
    <property type="entry name" value="Elp3/MiaA/NifB-like_rSAM"/>
</dbReference>
<dbReference type="PROSITE" id="PS51918">
    <property type="entry name" value="RADICAL_SAM"/>
    <property type="match status" value="1"/>
</dbReference>
<proteinExistence type="predicted"/>
<evidence type="ECO:0000256" key="6">
    <source>
        <dbReference type="PIRSR" id="PIRSR004869-50"/>
    </source>
</evidence>
<feature type="binding site" evidence="6">
    <location>
        <position position="91"/>
    </location>
    <ligand>
        <name>[4Fe-4S] cluster</name>
        <dbReference type="ChEBI" id="CHEBI:49883"/>
        <note>4Fe-4S-S-AdoMet</note>
    </ligand>
</feature>
<sequence>MQQVIGKEAVLYTKDKGDRVRCTACARYCSIPEGKIGLCGIRGNIGGKLYLFVYGRIIAGQIDPIEKKPVIHYHPGSMIYSIATTGCNWLCQYCQNYDISQRRKIEGIEMSPEQVVEQALYYGCEGIAYTYNQPTIFIEYARDVGVIARSKGVFNIFVSNGYDTPETVSMMKEFLDCITVDFKGSGETKFVRRYIGIPDAQPVFDTLREIRDKTNIHVEITDLIVPKVGDDLDAARRLARFVHDELGPDVPLHFLRFHPDYKMMDLPYTPVETLEKHYDIAREEGLRYVYIGNIPGHRYESTYCPECNNIVVGRFGYNITAWNLDEHNRCIFCYYPIPIIGKLSKNAYRKRFQFIM</sequence>
<gene>
    <name evidence="8" type="ORF">NCAV_1681</name>
</gene>
<dbReference type="PANTHER" id="PTHR30352:SF5">
    <property type="entry name" value="PYRUVATE FORMATE-LYASE 1-ACTIVATING ENZYME"/>
    <property type="match status" value="1"/>
</dbReference>
<evidence type="ECO:0000313" key="9">
    <source>
        <dbReference type="Proteomes" id="UP000236248"/>
    </source>
</evidence>
<evidence type="ECO:0000256" key="2">
    <source>
        <dbReference type="ARBA" id="ARBA00022691"/>
    </source>
</evidence>
<dbReference type="InterPro" id="IPR016431">
    <property type="entry name" value="Pyrv-formate_lyase-activ_prd"/>
</dbReference>
<dbReference type="NCBIfam" id="TIGR04337">
    <property type="entry name" value="AmmeMemoSam_rS"/>
    <property type="match status" value="1"/>
</dbReference>
<dbReference type="GO" id="GO:0051539">
    <property type="term" value="F:4 iron, 4 sulfur cluster binding"/>
    <property type="evidence" value="ECO:0007669"/>
    <property type="project" value="UniProtKB-KW"/>
</dbReference>
<protein>
    <submittedName>
        <fullName evidence="8">Putative radical SAM domain protein</fullName>
    </submittedName>
</protein>
<dbReference type="InterPro" id="IPR027596">
    <property type="entry name" value="AmmeMemoSam_rS"/>
</dbReference>
<keyword evidence="5 6" id="KW-0411">Iron-sulfur</keyword>
<evidence type="ECO:0000313" key="8">
    <source>
        <dbReference type="EMBL" id="SPC34844.1"/>
    </source>
</evidence>
<feature type="binding site" evidence="6">
    <location>
        <position position="94"/>
    </location>
    <ligand>
        <name>[4Fe-4S] cluster</name>
        <dbReference type="ChEBI" id="CHEBI:49883"/>
        <note>4Fe-4S-S-AdoMet</note>
    </ligand>
</feature>
<organism evidence="8 9">
    <name type="scientific">Candidatus Nitrosocaldus cavascurensis</name>
    <dbReference type="NCBI Taxonomy" id="2058097"/>
    <lineage>
        <taxon>Archaea</taxon>
        <taxon>Nitrososphaerota</taxon>
        <taxon>Nitrososphaeria</taxon>
        <taxon>Candidatus Nitrosocaldales</taxon>
        <taxon>Candidatus Nitrosocaldaceae</taxon>
        <taxon>Candidatus Nitrosocaldus</taxon>
    </lineage>
</organism>
<dbReference type="InterPro" id="IPR013785">
    <property type="entry name" value="Aldolase_TIM"/>
</dbReference>
<dbReference type="GO" id="GO:0003824">
    <property type="term" value="F:catalytic activity"/>
    <property type="evidence" value="ECO:0007669"/>
    <property type="project" value="InterPro"/>
</dbReference>
<dbReference type="SUPFAM" id="SSF102114">
    <property type="entry name" value="Radical SAM enzymes"/>
    <property type="match status" value="1"/>
</dbReference>
<evidence type="ECO:0000256" key="5">
    <source>
        <dbReference type="ARBA" id="ARBA00023014"/>
    </source>
</evidence>
<dbReference type="PANTHER" id="PTHR30352">
    <property type="entry name" value="PYRUVATE FORMATE-LYASE-ACTIVATING ENZYME"/>
    <property type="match status" value="1"/>
</dbReference>
<dbReference type="EMBL" id="LT981265">
    <property type="protein sequence ID" value="SPC34844.1"/>
    <property type="molecule type" value="Genomic_DNA"/>
</dbReference>
<dbReference type="Pfam" id="PF04055">
    <property type="entry name" value="Radical_SAM"/>
    <property type="match status" value="1"/>
</dbReference>
<dbReference type="KEGG" id="ncv:NCAV_1681"/>
<dbReference type="GO" id="GO:0046872">
    <property type="term" value="F:metal ion binding"/>
    <property type="evidence" value="ECO:0007669"/>
    <property type="project" value="UniProtKB-KW"/>
</dbReference>
<feature type="binding site" evidence="6">
    <location>
        <position position="87"/>
    </location>
    <ligand>
        <name>[4Fe-4S] cluster</name>
        <dbReference type="ChEBI" id="CHEBI:49883"/>
        <note>4Fe-4S-S-AdoMet</note>
    </ligand>
</feature>
<accession>A0A2K5ATB2</accession>
<dbReference type="AlphaFoldDB" id="A0A2K5ATB2"/>
<dbReference type="SMART" id="SM00729">
    <property type="entry name" value="Elp3"/>
    <property type="match status" value="1"/>
</dbReference>
<dbReference type="Gene3D" id="3.20.20.70">
    <property type="entry name" value="Aldolase class I"/>
    <property type="match status" value="1"/>
</dbReference>
<evidence type="ECO:0000256" key="4">
    <source>
        <dbReference type="ARBA" id="ARBA00023004"/>
    </source>
</evidence>
<dbReference type="CDD" id="cd01335">
    <property type="entry name" value="Radical_SAM"/>
    <property type="match status" value="1"/>
</dbReference>
<evidence type="ECO:0000256" key="3">
    <source>
        <dbReference type="ARBA" id="ARBA00022723"/>
    </source>
</evidence>
<dbReference type="GeneID" id="41595670"/>